<protein>
    <submittedName>
        <fullName evidence="2">Stressosome-associated protein Prli42</fullName>
    </submittedName>
</protein>
<reference evidence="2 3" key="2">
    <citation type="submission" date="2022-12" db="EMBL/GenBank/DDBJ databases">
        <title>Genome analysis and biological profiling of marine Salinicoccus roseus MOSEL-ME25.</title>
        <authorList>
            <person name="Mirza F.T."/>
            <person name="Xie Y."/>
            <person name="Shinwari Z.K."/>
        </authorList>
    </citation>
    <scope>NUCLEOTIDE SEQUENCE [LARGE SCALE GENOMIC DNA]</scope>
    <source>
        <strain evidence="2 3">MOSEL-ME25</strain>
    </source>
</reference>
<dbReference type="NCBIfam" id="NF033880">
    <property type="entry name" value="Prli42"/>
    <property type="match status" value="1"/>
</dbReference>
<name>A0ABT4YEC1_9STAP</name>
<dbReference type="GeneID" id="77846497"/>
<sequence length="33" mass="3695">MNNKKVQKAVIWFMIILIVISGVLFGVSMLTTV</sequence>
<keyword evidence="1" id="KW-1133">Transmembrane helix</keyword>
<evidence type="ECO:0000256" key="1">
    <source>
        <dbReference type="SAM" id="Phobius"/>
    </source>
</evidence>
<proteinExistence type="predicted"/>
<evidence type="ECO:0000313" key="3">
    <source>
        <dbReference type="Proteomes" id="UP000527860"/>
    </source>
</evidence>
<dbReference type="RefSeq" id="WP_156964933.1">
    <property type="nucleotide sequence ID" value="NZ_BMCA01000001.1"/>
</dbReference>
<dbReference type="EMBL" id="JABEVU030000001">
    <property type="protein sequence ID" value="MDB0579057.1"/>
    <property type="molecule type" value="Genomic_DNA"/>
</dbReference>
<dbReference type="InterPro" id="IPR049722">
    <property type="entry name" value="Prli42-like"/>
</dbReference>
<evidence type="ECO:0000313" key="2">
    <source>
        <dbReference type="EMBL" id="MDB0579057.1"/>
    </source>
</evidence>
<dbReference type="Proteomes" id="UP000527860">
    <property type="component" value="Unassembled WGS sequence"/>
</dbReference>
<accession>A0ABT4YEC1</accession>
<reference evidence="3" key="1">
    <citation type="submission" date="2020-04" db="EMBL/GenBank/DDBJ databases">
        <title>Genome analysis and biological profiling of marine Cellulosimicrobium funkei MOSEL-ME6.</title>
        <authorList>
            <person name="Tanveer F."/>
            <person name="Xie Y."/>
            <person name="Shinwari Z.K."/>
        </authorList>
    </citation>
    <scope>NUCLEOTIDE SEQUENCE [LARGE SCALE GENOMIC DNA]</scope>
    <source>
        <strain evidence="3">MOSEL-ME25</strain>
    </source>
</reference>
<keyword evidence="1" id="KW-0472">Membrane</keyword>
<keyword evidence="1" id="KW-0812">Transmembrane</keyword>
<comment type="caution">
    <text evidence="2">The sequence shown here is derived from an EMBL/GenBank/DDBJ whole genome shotgun (WGS) entry which is preliminary data.</text>
</comment>
<feature type="transmembrane region" description="Helical" evidence="1">
    <location>
        <begin position="9"/>
        <end position="30"/>
    </location>
</feature>
<gene>
    <name evidence="2" type="primary">prli42</name>
    <name evidence="2" type="ORF">F7P68_0000710</name>
</gene>
<keyword evidence="3" id="KW-1185">Reference proteome</keyword>
<organism evidence="2 3">
    <name type="scientific">Salinicoccus roseus</name>
    <dbReference type="NCBI Taxonomy" id="45670"/>
    <lineage>
        <taxon>Bacteria</taxon>
        <taxon>Bacillati</taxon>
        <taxon>Bacillota</taxon>
        <taxon>Bacilli</taxon>
        <taxon>Bacillales</taxon>
        <taxon>Staphylococcaceae</taxon>
        <taxon>Salinicoccus</taxon>
    </lineage>
</organism>